<dbReference type="PANTHER" id="PTHR43343">
    <property type="entry name" value="PEPTIDASE S12"/>
    <property type="match status" value="1"/>
</dbReference>
<evidence type="ECO:0000256" key="4">
    <source>
        <dbReference type="SAM" id="SignalP"/>
    </source>
</evidence>
<evidence type="ECO:0000313" key="9">
    <source>
        <dbReference type="Proteomes" id="UP000533017"/>
    </source>
</evidence>
<evidence type="ECO:0000313" key="8">
    <source>
        <dbReference type="Proteomes" id="UP000199052"/>
    </source>
</evidence>
<dbReference type="InterPro" id="IPR036034">
    <property type="entry name" value="PDZ_sf"/>
</dbReference>
<dbReference type="PANTHER" id="PTHR43343:SF3">
    <property type="entry name" value="PROTEASE DO-LIKE 8, CHLOROPLASTIC"/>
    <property type="match status" value="1"/>
</dbReference>
<evidence type="ECO:0000256" key="2">
    <source>
        <dbReference type="ARBA" id="ARBA00022801"/>
    </source>
</evidence>
<evidence type="ECO:0000256" key="3">
    <source>
        <dbReference type="SAM" id="MobiDB-lite"/>
    </source>
</evidence>
<reference evidence="7 8" key="1">
    <citation type="submission" date="2016-10" db="EMBL/GenBank/DDBJ databases">
        <authorList>
            <person name="de Groot N.N."/>
        </authorList>
    </citation>
    <scope>NUCLEOTIDE SEQUENCE [LARGE SCALE GENOMIC DNA]</scope>
    <source>
        <strain evidence="7 8">CPCC 202808</strain>
    </source>
</reference>
<dbReference type="GO" id="GO:0004252">
    <property type="term" value="F:serine-type endopeptidase activity"/>
    <property type="evidence" value="ECO:0007669"/>
    <property type="project" value="InterPro"/>
</dbReference>
<reference evidence="6 9" key="2">
    <citation type="submission" date="2020-07" db="EMBL/GenBank/DDBJ databases">
        <title>Sequencing the genomes of 1000 actinobacteria strains.</title>
        <authorList>
            <person name="Klenk H.-P."/>
        </authorList>
    </citation>
    <scope>NUCLEOTIDE SEQUENCE [LARGE SCALE GENOMIC DNA]</scope>
    <source>
        <strain evidence="6 9">DSM 45117</strain>
    </source>
</reference>
<keyword evidence="2" id="KW-0378">Hydrolase</keyword>
<dbReference type="Proteomes" id="UP000199052">
    <property type="component" value="Unassembled WGS sequence"/>
</dbReference>
<feature type="compositionally biased region" description="Low complexity" evidence="3">
    <location>
        <begin position="43"/>
        <end position="57"/>
    </location>
</feature>
<dbReference type="Pfam" id="PF13365">
    <property type="entry name" value="Trypsin_2"/>
    <property type="match status" value="1"/>
</dbReference>
<dbReference type="PRINTS" id="PR00834">
    <property type="entry name" value="PROTEASES2C"/>
</dbReference>
<feature type="domain" description="PDZ" evidence="5">
    <location>
        <begin position="272"/>
        <end position="354"/>
    </location>
</feature>
<keyword evidence="1 7" id="KW-0645">Protease</keyword>
<dbReference type="RefSeq" id="WP_092879759.1">
    <property type="nucleotide sequence ID" value="NZ_FOOI01000001.1"/>
</dbReference>
<dbReference type="STRING" id="504797.SAMN05421678_101110"/>
<dbReference type="AlphaFoldDB" id="A0A1I2KE17"/>
<dbReference type="EMBL" id="JACBZA010000001">
    <property type="protein sequence ID" value="NYH84342.1"/>
    <property type="molecule type" value="Genomic_DNA"/>
</dbReference>
<dbReference type="InterPro" id="IPR051201">
    <property type="entry name" value="Chloro_Bact_Ser_Proteases"/>
</dbReference>
<dbReference type="Gene3D" id="2.30.42.10">
    <property type="match status" value="1"/>
</dbReference>
<dbReference type="Proteomes" id="UP000533017">
    <property type="component" value="Unassembled WGS sequence"/>
</dbReference>
<name>A0A1I2KE17_9ACTN</name>
<keyword evidence="4" id="KW-0732">Signal</keyword>
<dbReference type="Gene3D" id="2.40.10.120">
    <property type="match status" value="1"/>
</dbReference>
<organism evidence="7 8">
    <name type="scientific">Actinopolymorpha cephalotaxi</name>
    <dbReference type="NCBI Taxonomy" id="504797"/>
    <lineage>
        <taxon>Bacteria</taxon>
        <taxon>Bacillati</taxon>
        <taxon>Actinomycetota</taxon>
        <taxon>Actinomycetes</taxon>
        <taxon>Propionibacteriales</taxon>
        <taxon>Actinopolymorphaceae</taxon>
        <taxon>Actinopolymorpha</taxon>
    </lineage>
</organism>
<dbReference type="GO" id="GO:0006508">
    <property type="term" value="P:proteolysis"/>
    <property type="evidence" value="ECO:0007669"/>
    <property type="project" value="UniProtKB-KW"/>
</dbReference>
<evidence type="ECO:0000259" key="5">
    <source>
        <dbReference type="PROSITE" id="PS50106"/>
    </source>
</evidence>
<dbReference type="SUPFAM" id="SSF50494">
    <property type="entry name" value="Trypsin-like serine proteases"/>
    <property type="match status" value="1"/>
</dbReference>
<dbReference type="PROSITE" id="PS50106">
    <property type="entry name" value="PDZ"/>
    <property type="match status" value="1"/>
</dbReference>
<feature type="signal peptide" evidence="4">
    <location>
        <begin position="1"/>
        <end position="27"/>
    </location>
</feature>
<proteinExistence type="predicted"/>
<sequence length="366" mass="36354">MRTIRRPRPARPAASWFVALVATVVLATAAAGCTGSPPGTSRESPGASSTGAAAPGGEAQALQRDYEAVVRHTLISVVQLNVSGGGLGSGIIYDRQGHIVTNAHVLGRATTVQVLLATGGAPLTAHLVAAYTPSDLAVVRLDRAPRLAPAAFADSSKLRVGQIVLAMGNPLGLSGSVTSGIISAVGRTVPESARDGVPGTTITSMIQTSAPINPGNSGGALVDLAGKVVGIPTLAATDPQGEGGGAAAGIGFAIPSNTVTRIAGQIIRHGRVVNSGRAALGVTGATVTDPQGTPVGVGVVSVRTGSGAANAGILRGDVITAVNAVKTPTSAALSEVIAQHRPGQLVTVSIRRQEKDATVKVKLGLL</sequence>
<protein>
    <submittedName>
        <fullName evidence="6">S1-C subfamily serine protease</fullName>
    </submittedName>
    <submittedName>
        <fullName evidence="7">Serine protease, S1-C subfamily, contains C-terminal PDZ domain</fullName>
    </submittedName>
</protein>
<evidence type="ECO:0000313" key="7">
    <source>
        <dbReference type="EMBL" id="SFF63166.1"/>
    </source>
</evidence>
<keyword evidence="9" id="KW-1185">Reference proteome</keyword>
<dbReference type="InterPro" id="IPR001478">
    <property type="entry name" value="PDZ"/>
</dbReference>
<gene>
    <name evidence="6" type="ORF">FHR37_003193</name>
    <name evidence="7" type="ORF">SAMN05421678_101110</name>
</gene>
<accession>A0A1I2KE17</accession>
<dbReference type="EMBL" id="FOOI01000001">
    <property type="protein sequence ID" value="SFF63166.1"/>
    <property type="molecule type" value="Genomic_DNA"/>
</dbReference>
<feature type="region of interest" description="Disordered" evidence="3">
    <location>
        <begin position="33"/>
        <end position="57"/>
    </location>
</feature>
<dbReference type="Pfam" id="PF13180">
    <property type="entry name" value="PDZ_2"/>
    <property type="match status" value="1"/>
</dbReference>
<dbReference type="InterPro" id="IPR001940">
    <property type="entry name" value="Peptidase_S1C"/>
</dbReference>
<evidence type="ECO:0000313" key="6">
    <source>
        <dbReference type="EMBL" id="NYH84342.1"/>
    </source>
</evidence>
<dbReference type="OrthoDB" id="9758917at2"/>
<dbReference type="InterPro" id="IPR009003">
    <property type="entry name" value="Peptidase_S1_PA"/>
</dbReference>
<dbReference type="SMART" id="SM00228">
    <property type="entry name" value="PDZ"/>
    <property type="match status" value="1"/>
</dbReference>
<feature type="chain" id="PRO_5039561650" evidence="4">
    <location>
        <begin position="28"/>
        <end position="366"/>
    </location>
</feature>
<dbReference type="SUPFAM" id="SSF50156">
    <property type="entry name" value="PDZ domain-like"/>
    <property type="match status" value="1"/>
</dbReference>
<evidence type="ECO:0000256" key="1">
    <source>
        <dbReference type="ARBA" id="ARBA00022670"/>
    </source>
</evidence>
<dbReference type="PROSITE" id="PS51257">
    <property type="entry name" value="PROKAR_LIPOPROTEIN"/>
    <property type="match status" value="1"/>
</dbReference>